<dbReference type="InterPro" id="IPR036045">
    <property type="entry name" value="Sec1-like_sf"/>
</dbReference>
<protein>
    <submittedName>
        <fullName evidence="2">Sec1 family protein</fullName>
    </submittedName>
</protein>
<dbReference type="RefSeq" id="XP_067919078.1">
    <property type="nucleotide sequence ID" value="XM_068068944.1"/>
</dbReference>
<sequence length="78" mass="8773">PLHDRSKKRLIVFILGGITHAEMRSAYEVSKDLHADVFLGGSCILTPPEIIKLLRASLVSLSKKEKEEDEEEEEEEPA</sequence>
<dbReference type="OrthoDB" id="2228at2759"/>
<dbReference type="InterPro" id="IPR027482">
    <property type="entry name" value="Sec1-like_dom2"/>
</dbReference>
<dbReference type="AlphaFoldDB" id="A0A2C6KLU7"/>
<keyword evidence="3" id="KW-1185">Reference proteome</keyword>
<comment type="caution">
    <text evidence="2">The sequence shown here is derived from an EMBL/GenBank/DDBJ whole genome shotgun (WGS) entry which is preliminary data.</text>
</comment>
<feature type="non-terminal residue" evidence="2">
    <location>
        <position position="1"/>
    </location>
</feature>
<organism evidence="2 3">
    <name type="scientific">Cystoisospora suis</name>
    <dbReference type="NCBI Taxonomy" id="483139"/>
    <lineage>
        <taxon>Eukaryota</taxon>
        <taxon>Sar</taxon>
        <taxon>Alveolata</taxon>
        <taxon>Apicomplexa</taxon>
        <taxon>Conoidasida</taxon>
        <taxon>Coccidia</taxon>
        <taxon>Eucoccidiorida</taxon>
        <taxon>Eimeriorina</taxon>
        <taxon>Sarcocystidae</taxon>
        <taxon>Cystoisospora</taxon>
    </lineage>
</organism>
<evidence type="ECO:0000256" key="1">
    <source>
        <dbReference type="ARBA" id="ARBA00009884"/>
    </source>
</evidence>
<dbReference type="InterPro" id="IPR001619">
    <property type="entry name" value="Sec1-like"/>
</dbReference>
<dbReference type="Pfam" id="PF00995">
    <property type="entry name" value="Sec1"/>
    <property type="match status" value="1"/>
</dbReference>
<dbReference type="SUPFAM" id="SSF56815">
    <property type="entry name" value="Sec1/munc18-like (SM) proteins"/>
    <property type="match status" value="1"/>
</dbReference>
<accession>A0A2C6KLU7</accession>
<name>A0A2C6KLU7_9APIC</name>
<dbReference type="GeneID" id="94432155"/>
<gene>
    <name evidence="2" type="ORF">CSUI_008820</name>
</gene>
<dbReference type="Gene3D" id="3.40.50.1910">
    <property type="match status" value="1"/>
</dbReference>
<comment type="similarity">
    <text evidence="1">Belongs to the STXBP/unc-18/SEC1 family.</text>
</comment>
<reference evidence="2 3" key="1">
    <citation type="journal article" date="2017" name="Int. J. Parasitol.">
        <title>The genome of the protozoan parasite Cystoisospora suis and a reverse vaccinology approach to identify vaccine candidates.</title>
        <authorList>
            <person name="Palmieri N."/>
            <person name="Shrestha A."/>
            <person name="Ruttkowski B."/>
            <person name="Beck T."/>
            <person name="Vogl C."/>
            <person name="Tomley F."/>
            <person name="Blake D.P."/>
            <person name="Joachim A."/>
        </authorList>
    </citation>
    <scope>NUCLEOTIDE SEQUENCE [LARGE SCALE GENOMIC DNA]</scope>
    <source>
        <strain evidence="2 3">Wien I</strain>
    </source>
</reference>
<dbReference type="VEuPathDB" id="ToxoDB:CSUI_008820"/>
<dbReference type="Proteomes" id="UP000221165">
    <property type="component" value="Unassembled WGS sequence"/>
</dbReference>
<evidence type="ECO:0000313" key="2">
    <source>
        <dbReference type="EMBL" id="PHJ17356.1"/>
    </source>
</evidence>
<dbReference type="GO" id="GO:0016192">
    <property type="term" value="P:vesicle-mediated transport"/>
    <property type="evidence" value="ECO:0007669"/>
    <property type="project" value="InterPro"/>
</dbReference>
<evidence type="ECO:0000313" key="3">
    <source>
        <dbReference type="Proteomes" id="UP000221165"/>
    </source>
</evidence>
<dbReference type="EMBL" id="MIGC01005062">
    <property type="protein sequence ID" value="PHJ17356.1"/>
    <property type="molecule type" value="Genomic_DNA"/>
</dbReference>
<proteinExistence type="inferred from homology"/>